<dbReference type="PANTHER" id="PTHR11439:SF467">
    <property type="entry name" value="INTEGRASE CATALYTIC DOMAIN-CONTAINING PROTEIN"/>
    <property type="match status" value="1"/>
</dbReference>
<dbReference type="EMBL" id="QXFY01001332">
    <property type="protein sequence ID" value="KAE9320774.1"/>
    <property type="molecule type" value="Genomic_DNA"/>
</dbReference>
<reference evidence="2 3" key="1">
    <citation type="submission" date="2018-09" db="EMBL/GenBank/DDBJ databases">
        <title>Genomic investigation of the strawberry pathogen Phytophthora fragariae indicates pathogenicity is determined by transcriptional variation in three key races.</title>
        <authorList>
            <person name="Adams T.M."/>
            <person name="Armitage A.D."/>
            <person name="Sobczyk M.K."/>
            <person name="Bates H.J."/>
            <person name="Dunwell J.M."/>
            <person name="Nellist C.F."/>
            <person name="Harrison R.J."/>
        </authorList>
    </citation>
    <scope>NUCLEOTIDE SEQUENCE [LARGE SCALE GENOMIC DNA]</scope>
    <source>
        <strain evidence="2 3">NOV-77</strain>
    </source>
</reference>
<organism evidence="2 3">
    <name type="scientific">Phytophthora fragariae</name>
    <dbReference type="NCBI Taxonomy" id="53985"/>
    <lineage>
        <taxon>Eukaryota</taxon>
        <taxon>Sar</taxon>
        <taxon>Stramenopiles</taxon>
        <taxon>Oomycota</taxon>
        <taxon>Peronosporomycetes</taxon>
        <taxon>Peronosporales</taxon>
        <taxon>Peronosporaceae</taxon>
        <taxon>Phytophthora</taxon>
    </lineage>
</organism>
<gene>
    <name evidence="2" type="ORF">PF008_g17960</name>
</gene>
<evidence type="ECO:0008006" key="4">
    <source>
        <dbReference type="Google" id="ProtNLM"/>
    </source>
</evidence>
<name>A0A6G0R7V8_9STRA</name>
<evidence type="ECO:0000313" key="2">
    <source>
        <dbReference type="EMBL" id="KAE9320774.1"/>
    </source>
</evidence>
<feature type="region of interest" description="Disordered" evidence="1">
    <location>
        <begin position="39"/>
        <end position="58"/>
    </location>
</feature>
<sequence>MGEPEQFLGTRVQRTGPASITLSQTAYVDEILHRFAMDGSRPQRTPMMPNTRLDTLDDQPTNDELAVMRRMPYREAVGALLYLARVTRPDISFGVGQVARHCAKPRKVAWDAIKYLLRYLSGAKNLKLRLVPSTDEILVTSDADWANDQSGRKSISGRVVYLFGCPVAWASKKQTIVAKSSTAAEYMSADDAIEDGELVRLLVEQVLDTKVPLVLDMDSQPSIARLKRSDLSERQKTVDVRYKAAKVMLQEGKIAAVYLSTGGMPADLLTKSLGPQQLEFKRGLCGLG</sequence>
<dbReference type="AlphaFoldDB" id="A0A6G0R7V8"/>
<dbReference type="CDD" id="cd09272">
    <property type="entry name" value="RNase_HI_RT_Ty1"/>
    <property type="match status" value="1"/>
</dbReference>
<accession>A0A6G0R7V8</accession>
<dbReference type="Proteomes" id="UP000486351">
    <property type="component" value="Unassembled WGS sequence"/>
</dbReference>
<evidence type="ECO:0000256" key="1">
    <source>
        <dbReference type="SAM" id="MobiDB-lite"/>
    </source>
</evidence>
<protein>
    <recommendedName>
        <fullName evidence="4">Reverse transcriptase Ty1/copia-type domain-containing protein</fullName>
    </recommendedName>
</protein>
<proteinExistence type="predicted"/>
<dbReference type="PANTHER" id="PTHR11439">
    <property type="entry name" value="GAG-POL-RELATED RETROTRANSPOSON"/>
    <property type="match status" value="1"/>
</dbReference>
<evidence type="ECO:0000313" key="3">
    <source>
        <dbReference type="Proteomes" id="UP000486351"/>
    </source>
</evidence>
<comment type="caution">
    <text evidence="2">The sequence shown here is derived from an EMBL/GenBank/DDBJ whole genome shotgun (WGS) entry which is preliminary data.</text>
</comment>